<proteinExistence type="predicted"/>
<keyword evidence="2" id="KW-1185">Reference proteome</keyword>
<comment type="caution">
    <text evidence="1">The sequence shown here is derived from an EMBL/GenBank/DDBJ whole genome shotgun (WGS) entry which is preliminary data.</text>
</comment>
<reference evidence="1 2" key="1">
    <citation type="submission" date="2019-03" db="EMBL/GenBank/DDBJ databases">
        <title>Reclassification of Micrococcus aloeverae and Micrococcus yunnanensis as later heterotypic synonyms of Micrococcus luteus.</title>
        <authorList>
            <person name="Huang C.-H."/>
        </authorList>
    </citation>
    <scope>NUCLEOTIDE SEQUENCE [LARGE SCALE GENOMIC DNA]</scope>
    <source>
        <strain evidence="1 2">BCRC 12151</strain>
    </source>
</reference>
<dbReference type="Proteomes" id="UP000297477">
    <property type="component" value="Unassembled WGS sequence"/>
</dbReference>
<name>A0ABY2JYL0_9MICC</name>
<protein>
    <submittedName>
        <fullName evidence="1">Uncharacterized protein</fullName>
    </submittedName>
</protein>
<organism evidence="1 2">
    <name type="scientific">Micrococcus lylae</name>
    <dbReference type="NCBI Taxonomy" id="1273"/>
    <lineage>
        <taxon>Bacteria</taxon>
        <taxon>Bacillati</taxon>
        <taxon>Actinomycetota</taxon>
        <taxon>Actinomycetes</taxon>
        <taxon>Micrococcales</taxon>
        <taxon>Micrococcaceae</taxon>
        <taxon>Micrococcus</taxon>
    </lineage>
</organism>
<evidence type="ECO:0000313" key="1">
    <source>
        <dbReference type="EMBL" id="TFH98692.1"/>
    </source>
</evidence>
<evidence type="ECO:0000313" key="2">
    <source>
        <dbReference type="Proteomes" id="UP000297477"/>
    </source>
</evidence>
<accession>A0ABY2JYL0</accession>
<dbReference type="EMBL" id="SPKT01000014">
    <property type="protein sequence ID" value="TFH98692.1"/>
    <property type="molecule type" value="Genomic_DNA"/>
</dbReference>
<sequence length="112" mass="12230">MRSPNWPRCPREWECSCPALYCERFAVQAREFPGEPRIPGRVLEPQAQARAHDRLPARTAPRRGPLALVLGRFVPIVHTCMPVAAGTAGMSYRSFVGWNVTGAEDGGLTGAA</sequence>
<gene>
    <name evidence="1" type="ORF">E4A49_07840</name>
</gene>